<dbReference type="PANTHER" id="PTHR33529">
    <property type="entry name" value="SLR0882 PROTEIN-RELATED"/>
    <property type="match status" value="1"/>
</dbReference>
<evidence type="ECO:0000256" key="4">
    <source>
        <dbReference type="ARBA" id="ARBA00022989"/>
    </source>
</evidence>
<organism evidence="7 8">
    <name type="scientific">Muricoccus pecuniae</name>
    <dbReference type="NCBI Taxonomy" id="693023"/>
    <lineage>
        <taxon>Bacteria</taxon>
        <taxon>Pseudomonadati</taxon>
        <taxon>Pseudomonadota</taxon>
        <taxon>Alphaproteobacteria</taxon>
        <taxon>Acetobacterales</taxon>
        <taxon>Roseomonadaceae</taxon>
        <taxon>Muricoccus</taxon>
    </lineage>
</organism>
<feature type="transmembrane region" description="Helical" evidence="6">
    <location>
        <begin position="118"/>
        <end position="137"/>
    </location>
</feature>
<keyword evidence="3 6" id="KW-0812">Transmembrane</keyword>
<evidence type="ECO:0000313" key="8">
    <source>
        <dbReference type="Proteomes" id="UP000580654"/>
    </source>
</evidence>
<dbReference type="GO" id="GO:0043190">
    <property type="term" value="C:ATP-binding cassette (ABC) transporter complex"/>
    <property type="evidence" value="ECO:0007669"/>
    <property type="project" value="TreeGrafter"/>
</dbReference>
<comment type="caution">
    <text evidence="7">The sequence shown here is derived from an EMBL/GenBank/DDBJ whole genome shotgun (WGS) entry which is preliminary data.</text>
</comment>
<dbReference type="RefSeq" id="WP_184517464.1">
    <property type="nucleotide sequence ID" value="NZ_JACIJD010000008.1"/>
</dbReference>
<dbReference type="Pfam" id="PF03739">
    <property type="entry name" value="LptF_LptG"/>
    <property type="match status" value="1"/>
</dbReference>
<evidence type="ECO:0000256" key="5">
    <source>
        <dbReference type="ARBA" id="ARBA00023136"/>
    </source>
</evidence>
<dbReference type="PANTHER" id="PTHR33529:SF6">
    <property type="entry name" value="YJGP_YJGQ FAMILY PERMEASE"/>
    <property type="match status" value="1"/>
</dbReference>
<dbReference type="EMBL" id="JACIJD010000008">
    <property type="protein sequence ID" value="MBB5694078.1"/>
    <property type="molecule type" value="Genomic_DNA"/>
</dbReference>
<feature type="transmembrane region" description="Helical" evidence="6">
    <location>
        <begin position="79"/>
        <end position="97"/>
    </location>
</feature>
<feature type="transmembrane region" description="Helical" evidence="6">
    <location>
        <begin position="27"/>
        <end position="45"/>
    </location>
</feature>
<feature type="transmembrane region" description="Helical" evidence="6">
    <location>
        <begin position="325"/>
        <end position="344"/>
    </location>
</feature>
<keyword evidence="8" id="KW-1185">Reference proteome</keyword>
<gene>
    <name evidence="7" type="ORF">FHS87_002118</name>
</gene>
<accession>A0A840XZ25</accession>
<sequence>MSTDPIAPAYRGLPAAGGLVSRYMLRLLARPLAATLLLVLPALLLERLLRLFDLLAGAGSPASSILQLLLYLVPHYLGLAVPAALFLAVYVVIARLSQDHELDALQASGISLARLGRPFLAVGLVCAALGIGLYGYAQPLSRYAYRAAYHALTNAGWNASLVPGEFARAGRRFTVSVDRREPGSGLLHGITIHQRLEGGGEVLTTAATGRMLFSSEESELLIELEDGQQITIRPDGEVSTLAFSSSAQSRPFVRRLPIFRLRGGDEREMTLGELWASRDEDEPPVERRRMDGELHGRLVRAASLLVLPLLAMPMGLAAKRSSRSVAILLGAVILVVYQQALQLAESLGDVGRIDPRPALWGMFILFSIFAALVFRHSNRHPEEGAFDGLLARLDAAAGALAALLPRRGTAP</sequence>
<evidence type="ECO:0000313" key="7">
    <source>
        <dbReference type="EMBL" id="MBB5694078.1"/>
    </source>
</evidence>
<dbReference type="GO" id="GO:0015920">
    <property type="term" value="P:lipopolysaccharide transport"/>
    <property type="evidence" value="ECO:0007669"/>
    <property type="project" value="TreeGrafter"/>
</dbReference>
<dbReference type="AlphaFoldDB" id="A0A840XZ25"/>
<reference evidence="7 8" key="1">
    <citation type="submission" date="2020-08" db="EMBL/GenBank/DDBJ databases">
        <title>Genomic Encyclopedia of Type Strains, Phase IV (KMG-IV): sequencing the most valuable type-strain genomes for metagenomic binning, comparative biology and taxonomic classification.</title>
        <authorList>
            <person name="Goeker M."/>
        </authorList>
    </citation>
    <scope>NUCLEOTIDE SEQUENCE [LARGE SCALE GENOMIC DNA]</scope>
    <source>
        <strain evidence="7 8">DSM 25622</strain>
    </source>
</reference>
<evidence type="ECO:0000256" key="2">
    <source>
        <dbReference type="ARBA" id="ARBA00022475"/>
    </source>
</evidence>
<evidence type="ECO:0000256" key="1">
    <source>
        <dbReference type="ARBA" id="ARBA00004651"/>
    </source>
</evidence>
<keyword evidence="5 6" id="KW-0472">Membrane</keyword>
<keyword evidence="2" id="KW-1003">Cell membrane</keyword>
<dbReference type="Proteomes" id="UP000580654">
    <property type="component" value="Unassembled WGS sequence"/>
</dbReference>
<proteinExistence type="predicted"/>
<name>A0A840XZ25_9PROT</name>
<evidence type="ECO:0000256" key="6">
    <source>
        <dbReference type="SAM" id="Phobius"/>
    </source>
</evidence>
<evidence type="ECO:0000256" key="3">
    <source>
        <dbReference type="ARBA" id="ARBA00022692"/>
    </source>
</evidence>
<feature type="transmembrane region" description="Helical" evidence="6">
    <location>
        <begin position="298"/>
        <end position="318"/>
    </location>
</feature>
<comment type="subcellular location">
    <subcellularLocation>
        <location evidence="1">Cell membrane</location>
        <topology evidence="1">Multi-pass membrane protein</topology>
    </subcellularLocation>
</comment>
<protein>
    <submittedName>
        <fullName evidence="7">Lipopolysaccharide export system permease protein</fullName>
    </submittedName>
</protein>
<keyword evidence="4 6" id="KW-1133">Transmembrane helix</keyword>
<feature type="transmembrane region" description="Helical" evidence="6">
    <location>
        <begin position="356"/>
        <end position="374"/>
    </location>
</feature>
<dbReference type="InterPro" id="IPR005495">
    <property type="entry name" value="LptG/LptF_permease"/>
</dbReference>